<proteinExistence type="inferred from homology"/>
<keyword evidence="9" id="KW-0482">Metalloprotease</keyword>
<dbReference type="GO" id="GO:0005615">
    <property type="term" value="C:extracellular space"/>
    <property type="evidence" value="ECO:0007669"/>
    <property type="project" value="InterPro"/>
</dbReference>
<dbReference type="Gene3D" id="1.10.390.10">
    <property type="entry name" value="Neutral Protease Domain 2"/>
    <property type="match status" value="1"/>
</dbReference>
<evidence type="ECO:0000256" key="6">
    <source>
        <dbReference type="ARBA" id="ARBA00022723"/>
    </source>
</evidence>
<evidence type="ECO:0000256" key="7">
    <source>
        <dbReference type="ARBA" id="ARBA00022801"/>
    </source>
</evidence>
<evidence type="ECO:0000256" key="2">
    <source>
        <dbReference type="ARBA" id="ARBA00004613"/>
    </source>
</evidence>
<keyword evidence="7" id="KW-0378">Hydrolase</keyword>
<evidence type="ECO:0000256" key="1">
    <source>
        <dbReference type="ARBA" id="ARBA00001947"/>
    </source>
</evidence>
<feature type="domain" description="P/Homo B" evidence="11">
    <location>
        <begin position="634"/>
        <end position="761"/>
    </location>
</feature>
<dbReference type="Proteomes" id="UP000319783">
    <property type="component" value="Unassembled WGS sequence"/>
</dbReference>
<keyword evidence="10" id="KW-0865">Zymogen</keyword>
<name>A0A533QHP7_9BACT</name>
<evidence type="ECO:0000256" key="10">
    <source>
        <dbReference type="ARBA" id="ARBA00023145"/>
    </source>
</evidence>
<evidence type="ECO:0000313" key="13">
    <source>
        <dbReference type="Proteomes" id="UP000319783"/>
    </source>
</evidence>
<dbReference type="PANTHER" id="PTHR33478">
    <property type="entry name" value="EXTRACELLULAR METALLOPROTEINASE MEP"/>
    <property type="match status" value="1"/>
</dbReference>
<dbReference type="PANTHER" id="PTHR33478:SF1">
    <property type="entry name" value="EXTRACELLULAR METALLOPROTEINASE MEP"/>
    <property type="match status" value="1"/>
</dbReference>
<dbReference type="InterPro" id="IPR027268">
    <property type="entry name" value="Peptidase_M4/M1_CTD_sf"/>
</dbReference>
<protein>
    <submittedName>
        <fullName evidence="12">Serine protease, subtilase family</fullName>
    </submittedName>
</protein>
<gene>
    <name evidence="12" type="ORF">JETT_1525</name>
</gene>
<evidence type="ECO:0000256" key="3">
    <source>
        <dbReference type="ARBA" id="ARBA00006006"/>
    </source>
</evidence>
<evidence type="ECO:0000256" key="8">
    <source>
        <dbReference type="ARBA" id="ARBA00022833"/>
    </source>
</evidence>
<dbReference type="InterPro" id="IPR002884">
    <property type="entry name" value="P_dom"/>
</dbReference>
<dbReference type="GO" id="GO:0006508">
    <property type="term" value="P:proteolysis"/>
    <property type="evidence" value="ECO:0007669"/>
    <property type="project" value="UniProtKB-KW"/>
</dbReference>
<dbReference type="InterPro" id="IPR008979">
    <property type="entry name" value="Galactose-bd-like_sf"/>
</dbReference>
<evidence type="ECO:0000256" key="4">
    <source>
        <dbReference type="ARBA" id="ARBA00022525"/>
    </source>
</evidence>
<organism evidence="12 13">
    <name type="scientific">Candidatus Jettenia ecosi</name>
    <dbReference type="NCBI Taxonomy" id="2494326"/>
    <lineage>
        <taxon>Bacteria</taxon>
        <taxon>Pseudomonadati</taxon>
        <taxon>Planctomycetota</taxon>
        <taxon>Candidatus Brocadiia</taxon>
        <taxon>Candidatus Brocadiales</taxon>
        <taxon>Candidatus Brocadiaceae</taxon>
        <taxon>Candidatus Jettenia</taxon>
    </lineage>
</organism>
<comment type="similarity">
    <text evidence="3">Belongs to the peptidase M36 family.</text>
</comment>
<dbReference type="GO" id="GO:0004222">
    <property type="term" value="F:metalloendopeptidase activity"/>
    <property type="evidence" value="ECO:0007669"/>
    <property type="project" value="InterPro"/>
</dbReference>
<dbReference type="Pfam" id="PF01483">
    <property type="entry name" value="P_proprotein"/>
    <property type="match status" value="2"/>
</dbReference>
<comment type="cofactor">
    <cofactor evidence="1">
        <name>Zn(2+)</name>
        <dbReference type="ChEBI" id="CHEBI:29105"/>
    </cofactor>
</comment>
<keyword evidence="4" id="KW-0964">Secreted</keyword>
<evidence type="ECO:0000256" key="9">
    <source>
        <dbReference type="ARBA" id="ARBA00023049"/>
    </source>
</evidence>
<dbReference type="GO" id="GO:0008270">
    <property type="term" value="F:zinc ion binding"/>
    <property type="evidence" value="ECO:0007669"/>
    <property type="project" value="InterPro"/>
</dbReference>
<evidence type="ECO:0000313" key="12">
    <source>
        <dbReference type="EMBL" id="TLD42201.1"/>
    </source>
</evidence>
<sequence length="890" mass="95766">MSREIDRRNFSVNKVTPVREAELKSHASEISDRLPGSQRIRIKRFDTTTGNPAVITSEDGPAETGNYIQRALDHVRNISKALGLAATQPNEFVADPHIQRASSGAVAVHLQQQYKGIAIFQAAETVRFASDGRLEETVGSSVAVDHDREVIPKLSVQEAVLKTAQHVATPDRDEYKMTDQFGEPLTQKSVDLSGFVPKIVAILSNKADQPAIFETGPFGDKIKAALIWFPLDGGLRLAWEVIITMPNYEGQYRTMADAETGEILYCKQLVQSAKARGNVYHADGGDGGNARQMTHFPRPLTDYGLPLPNNLPSNFPDDWVEVNATTGNSVYAHLGDAGSTVQSVVQDGVLTFNPADSKGDDQKVLNIFYYNCYMHDFFYLLGFREGDGNFQHNNLGRGGVATDRVDARAHSGAVWGTANMYTPIDGSSPVMNMGLVTSTDRHTAFDSSVVFHEFMHGVTNRLVGGPMNVSALEAPQSGGMGEGWGDYIACTINNTTVVGAWVVKKAGGIREFPYDSNFPDTFADVGKGRYTEEHNLGEIWCATIMEMNRKIGAVLAVQLIVDALKLSPANPSFLDMRDSILAALDKKHAAGQLSSGEHSTAKNGIWSVFAKFGMGTNAKSYGASLSGIVADFKTPSDTTGQNIRVETEPNMAIPDNNSSGLTSILTISQAGKIKRLVISINIEHTYIGDLKVSLTTPGNGTAVLHNRTGASADNLVRSYTSEDTSALASLIGAQTQGNWVLKVADLAGLDVGTLRNWGIEIDLEAASQVIRGEAAPALTIPDNNPAGAQSVIGITQSGVAKGIKVSVDITHTYIGDLRVELVAPSGQQAILHNRTGGSKDNLITAYDSISASSLAALIGQQIERNWILRATDMAGQDIGKLNKWSLEFTL</sequence>
<dbReference type="SUPFAM" id="SSF49785">
    <property type="entry name" value="Galactose-binding domain-like"/>
    <property type="match status" value="2"/>
</dbReference>
<dbReference type="AlphaFoldDB" id="A0A533QHP7"/>
<dbReference type="GO" id="GO:0004252">
    <property type="term" value="F:serine-type endopeptidase activity"/>
    <property type="evidence" value="ECO:0007669"/>
    <property type="project" value="InterPro"/>
</dbReference>
<dbReference type="Gene3D" id="3.10.170.10">
    <property type="match status" value="1"/>
</dbReference>
<comment type="subcellular location">
    <subcellularLocation>
        <location evidence="2">Secreted</location>
    </subcellularLocation>
</comment>
<dbReference type="SUPFAM" id="SSF55486">
    <property type="entry name" value="Metalloproteases ('zincins'), catalytic domain"/>
    <property type="match status" value="1"/>
</dbReference>
<dbReference type="EMBL" id="SULG01000025">
    <property type="protein sequence ID" value="TLD42201.1"/>
    <property type="molecule type" value="Genomic_DNA"/>
</dbReference>
<keyword evidence="6" id="KW-0479">Metal-binding</keyword>
<feature type="domain" description="P/Homo B" evidence="11">
    <location>
        <begin position="764"/>
        <end position="890"/>
    </location>
</feature>
<dbReference type="PROSITE" id="PS51829">
    <property type="entry name" value="P_HOMO_B"/>
    <property type="match status" value="2"/>
</dbReference>
<keyword evidence="5 12" id="KW-0645">Protease</keyword>
<accession>A0A533QHP7</accession>
<dbReference type="InterPro" id="IPR001842">
    <property type="entry name" value="Peptidase_M36"/>
</dbReference>
<dbReference type="PRINTS" id="PR00999">
    <property type="entry name" value="FUNGALYSIN"/>
</dbReference>
<evidence type="ECO:0000256" key="5">
    <source>
        <dbReference type="ARBA" id="ARBA00022670"/>
    </source>
</evidence>
<dbReference type="Pfam" id="PF02128">
    <property type="entry name" value="Peptidase_M36"/>
    <property type="match status" value="1"/>
</dbReference>
<dbReference type="InterPro" id="IPR050371">
    <property type="entry name" value="Fungal_virulence_M36"/>
</dbReference>
<keyword evidence="8" id="KW-0862">Zinc</keyword>
<dbReference type="Gene3D" id="2.60.120.260">
    <property type="entry name" value="Galactose-binding domain-like"/>
    <property type="match status" value="2"/>
</dbReference>
<comment type="caution">
    <text evidence="12">The sequence shown here is derived from an EMBL/GenBank/DDBJ whole genome shotgun (WGS) entry which is preliminary data.</text>
</comment>
<evidence type="ECO:0000259" key="11">
    <source>
        <dbReference type="PROSITE" id="PS51829"/>
    </source>
</evidence>
<reference evidence="12 13" key="1">
    <citation type="submission" date="2019-04" db="EMBL/GenBank/DDBJ databases">
        <title>Genome of a novel bacterium Candidatus Jettenia ecosi reconstructed from metagenome of an anammox bioreactor.</title>
        <authorList>
            <person name="Mardanov A.V."/>
            <person name="Beletsky A.V."/>
            <person name="Ravin N.V."/>
            <person name="Botchkova E.A."/>
            <person name="Litti Y.V."/>
            <person name="Nozhevnikova A.N."/>
        </authorList>
    </citation>
    <scope>NUCLEOTIDE SEQUENCE [LARGE SCALE GENOMIC DNA]</scope>
    <source>
        <strain evidence="12">J2</strain>
    </source>
</reference>